<accession>A0A9N8ERN6</accession>
<evidence type="ECO:0000256" key="1">
    <source>
        <dbReference type="SAM" id="SignalP"/>
    </source>
</evidence>
<evidence type="ECO:0000313" key="2">
    <source>
        <dbReference type="EMBL" id="CAB9525528.1"/>
    </source>
</evidence>
<dbReference type="Proteomes" id="UP001153069">
    <property type="component" value="Unassembled WGS sequence"/>
</dbReference>
<keyword evidence="1" id="KW-0732">Signal</keyword>
<gene>
    <name evidence="2" type="ORF">SEMRO_1689_G291330.1</name>
</gene>
<dbReference type="Gene3D" id="1.20.90.10">
    <property type="entry name" value="Phospholipase A2 domain"/>
    <property type="match status" value="1"/>
</dbReference>
<dbReference type="AlphaFoldDB" id="A0A9N8ERN6"/>
<feature type="chain" id="PRO_5040351081" description="Phospholipase A2" evidence="1">
    <location>
        <begin position="20"/>
        <end position="197"/>
    </location>
</feature>
<evidence type="ECO:0008006" key="4">
    <source>
        <dbReference type="Google" id="ProtNLM"/>
    </source>
</evidence>
<proteinExistence type="predicted"/>
<evidence type="ECO:0000313" key="3">
    <source>
        <dbReference type="Proteomes" id="UP001153069"/>
    </source>
</evidence>
<dbReference type="GO" id="GO:0004623">
    <property type="term" value="F:phospholipase A2 activity"/>
    <property type="evidence" value="ECO:0007669"/>
    <property type="project" value="InterPro"/>
</dbReference>
<protein>
    <recommendedName>
        <fullName evidence="4">Phospholipase A2</fullName>
    </recommendedName>
</protein>
<sequence length="197" mass="21209">MKILSFLVLASSILGMAMSACSPNNNQCETNSGSCSTTVEVFLDSIHPNATVGDIQRAARANARLFRYGKYCGSTNYCPQNGASQNQPEPCNDIDAACQTHDDCLASEGTTPDGDEPVDFPDRCDCDIAFVQALIPHTPPFGSPNEDLCDAAFYDYQIPEAAIMAFPFCQGVALGCPPEKLVNIADYCMAIEEQFLP</sequence>
<feature type="signal peptide" evidence="1">
    <location>
        <begin position="1"/>
        <end position="19"/>
    </location>
</feature>
<dbReference type="GO" id="GO:0050482">
    <property type="term" value="P:arachidonate secretion"/>
    <property type="evidence" value="ECO:0007669"/>
    <property type="project" value="InterPro"/>
</dbReference>
<dbReference type="EMBL" id="CAICTM010001687">
    <property type="protein sequence ID" value="CAB9525528.1"/>
    <property type="molecule type" value="Genomic_DNA"/>
</dbReference>
<reference evidence="2" key="1">
    <citation type="submission" date="2020-06" db="EMBL/GenBank/DDBJ databases">
        <authorList>
            <consortium name="Plant Systems Biology data submission"/>
        </authorList>
    </citation>
    <scope>NUCLEOTIDE SEQUENCE</scope>
    <source>
        <strain evidence="2">D6</strain>
    </source>
</reference>
<dbReference type="SUPFAM" id="SSF48619">
    <property type="entry name" value="Phospholipase A2, PLA2"/>
    <property type="match status" value="1"/>
</dbReference>
<keyword evidence="3" id="KW-1185">Reference proteome</keyword>
<dbReference type="OrthoDB" id="56645at2759"/>
<comment type="caution">
    <text evidence="2">The sequence shown here is derived from an EMBL/GenBank/DDBJ whole genome shotgun (WGS) entry which is preliminary data.</text>
</comment>
<dbReference type="GO" id="GO:0006644">
    <property type="term" value="P:phospholipid metabolic process"/>
    <property type="evidence" value="ECO:0007669"/>
    <property type="project" value="InterPro"/>
</dbReference>
<organism evidence="2 3">
    <name type="scientific">Seminavis robusta</name>
    <dbReference type="NCBI Taxonomy" id="568900"/>
    <lineage>
        <taxon>Eukaryota</taxon>
        <taxon>Sar</taxon>
        <taxon>Stramenopiles</taxon>
        <taxon>Ochrophyta</taxon>
        <taxon>Bacillariophyta</taxon>
        <taxon>Bacillariophyceae</taxon>
        <taxon>Bacillariophycidae</taxon>
        <taxon>Naviculales</taxon>
        <taxon>Naviculaceae</taxon>
        <taxon>Seminavis</taxon>
    </lineage>
</organism>
<dbReference type="PROSITE" id="PS51257">
    <property type="entry name" value="PROKAR_LIPOPROTEIN"/>
    <property type="match status" value="1"/>
</dbReference>
<name>A0A9N8ERN6_9STRA</name>
<dbReference type="InterPro" id="IPR036444">
    <property type="entry name" value="PLipase_A2_dom_sf"/>
</dbReference>